<evidence type="ECO:0000313" key="1">
    <source>
        <dbReference type="EMBL" id="LAA31756.1"/>
    </source>
</evidence>
<dbReference type="EMBL" id="IACI01095980">
    <property type="protein sequence ID" value="LAA31756.1"/>
    <property type="molecule type" value="Transcribed_RNA"/>
</dbReference>
<dbReference type="AlphaFoldDB" id="A0A2H6NG13"/>
<name>A0A2H6NG13_9SAUR</name>
<reference evidence="1" key="2">
    <citation type="submission" date="2017-12" db="EMBL/GenBank/DDBJ databases">
        <title>Coralsnake Venomics: Analyses of Venom Gland Transcriptomes and Proteomes of Six Brazilian Taxa.</title>
        <authorList>
            <person name="Aird S.D."/>
            <person name="Jorge da Silva N."/>
            <person name="Qiu L."/>
            <person name="Villar-Briones A."/>
            <person name="Aparecida-Saddi V."/>
            <person name="Campos-Telles M.P."/>
            <person name="Grau M."/>
            <person name="Mikheyev A.S."/>
        </authorList>
    </citation>
    <scope>NUCLEOTIDE SEQUENCE</scope>
    <source>
        <tissue evidence="1">Venom_gland</tissue>
    </source>
</reference>
<sequence length="154" mass="17698">MCSKDNESILHCILAGISIFNFFPNCSGQKRTITTPNLFLFCLTPIHMNTLTFNTQYNGTYKKKTSETTKTNLLEYLILSPQKHFEILLLITMYIVHYMYNLSLDYLEHQVNQIHGIHQHTKICMRDSHTKPCGSPYINGSSQVPSALQTPRGR</sequence>
<proteinExistence type="predicted"/>
<organism evidence="1">
    <name type="scientific">Micrurus carvalhoi</name>
    <dbReference type="NCBI Taxonomy" id="3147026"/>
    <lineage>
        <taxon>Eukaryota</taxon>
        <taxon>Metazoa</taxon>
        <taxon>Chordata</taxon>
        <taxon>Craniata</taxon>
        <taxon>Vertebrata</taxon>
        <taxon>Euteleostomi</taxon>
        <taxon>Lepidosauria</taxon>
        <taxon>Squamata</taxon>
        <taxon>Bifurcata</taxon>
        <taxon>Unidentata</taxon>
        <taxon>Episquamata</taxon>
        <taxon>Toxicofera</taxon>
        <taxon>Serpentes</taxon>
        <taxon>Colubroidea</taxon>
        <taxon>Elapidae</taxon>
        <taxon>Elapinae</taxon>
        <taxon>Micrurus</taxon>
    </lineage>
</organism>
<reference evidence="1" key="1">
    <citation type="submission" date="2017-07" db="EMBL/GenBank/DDBJ databases">
        <authorList>
            <person name="Mikheyev A."/>
            <person name="Grau M."/>
        </authorList>
    </citation>
    <scope>NUCLEOTIDE SEQUENCE</scope>
    <source>
        <tissue evidence="1">Venom_gland</tissue>
    </source>
</reference>
<protein>
    <submittedName>
        <fullName evidence="1">Uncharacterized protein</fullName>
    </submittedName>
</protein>
<accession>A0A2H6NG13</accession>